<dbReference type="Gene3D" id="3.10.129.10">
    <property type="entry name" value="Hotdog Thioesterase"/>
    <property type="match status" value="1"/>
</dbReference>
<sequence>MAAITGKGRDLAARIDLAPWHAEDLRVGDWMNLGTVRVDRDEILAFASRFDPLPIHLDETNPVFGDVIASGVHTMALFSSLASREFIPRLALLAGKGIDQLRLPVPVRPGATLAGAVEIVDIAERLARADVTYSSILTDETDRVVLSFIGITVVARRQTADV</sequence>
<organism evidence="3 4">
    <name type="scientific">Mycolicibacterium aichiense</name>
    <dbReference type="NCBI Taxonomy" id="1799"/>
    <lineage>
        <taxon>Bacteria</taxon>
        <taxon>Bacillati</taxon>
        <taxon>Actinomycetota</taxon>
        <taxon>Actinomycetes</taxon>
        <taxon>Mycobacteriales</taxon>
        <taxon>Mycobacteriaceae</taxon>
        <taxon>Mycolicibacterium</taxon>
    </lineage>
</organism>
<gene>
    <name evidence="3" type="ORF">MAIC_41090</name>
</gene>
<accession>A0AAD1HUF9</accession>
<proteinExistence type="inferred from homology"/>
<dbReference type="KEGG" id="maic:MAIC_41090"/>
<evidence type="ECO:0000313" key="4">
    <source>
        <dbReference type="Proteomes" id="UP000467327"/>
    </source>
</evidence>
<evidence type="ECO:0000259" key="2">
    <source>
        <dbReference type="Pfam" id="PF01575"/>
    </source>
</evidence>
<evidence type="ECO:0000313" key="3">
    <source>
        <dbReference type="EMBL" id="BBX09306.1"/>
    </source>
</evidence>
<protein>
    <submittedName>
        <fullName evidence="3">Enoyl-CoA hydratase</fullName>
    </submittedName>
</protein>
<evidence type="ECO:0000256" key="1">
    <source>
        <dbReference type="ARBA" id="ARBA00005254"/>
    </source>
</evidence>
<dbReference type="InterPro" id="IPR002539">
    <property type="entry name" value="MaoC-like_dom"/>
</dbReference>
<comment type="similarity">
    <text evidence="1">Belongs to the enoyl-CoA hydratase/isomerase family.</text>
</comment>
<dbReference type="RefSeq" id="WP_115321591.1">
    <property type="nucleotide sequence ID" value="NZ_AP022561.1"/>
</dbReference>
<dbReference type="Proteomes" id="UP000467327">
    <property type="component" value="Chromosome"/>
</dbReference>
<reference evidence="3 4" key="1">
    <citation type="journal article" date="2019" name="Emerg. Microbes Infect.">
        <title>Comprehensive subspecies identification of 175 nontuberculous mycobacteria species based on 7547 genomic profiles.</title>
        <authorList>
            <person name="Matsumoto Y."/>
            <person name="Kinjo T."/>
            <person name="Motooka D."/>
            <person name="Nabeya D."/>
            <person name="Jung N."/>
            <person name="Uechi K."/>
            <person name="Horii T."/>
            <person name="Iida T."/>
            <person name="Fujita J."/>
            <person name="Nakamura S."/>
        </authorList>
    </citation>
    <scope>NUCLEOTIDE SEQUENCE [LARGE SCALE GENOMIC DNA]</scope>
    <source>
        <strain evidence="3 4">JCM 6376</strain>
    </source>
</reference>
<keyword evidence="4" id="KW-1185">Reference proteome</keyword>
<dbReference type="AlphaFoldDB" id="A0AAD1HUF9"/>
<dbReference type="EMBL" id="AP022561">
    <property type="protein sequence ID" value="BBX09306.1"/>
    <property type="molecule type" value="Genomic_DNA"/>
</dbReference>
<dbReference type="Pfam" id="PF01575">
    <property type="entry name" value="MaoC_dehydratas"/>
    <property type="match status" value="1"/>
</dbReference>
<name>A0AAD1HUF9_9MYCO</name>
<dbReference type="SUPFAM" id="SSF54637">
    <property type="entry name" value="Thioesterase/thiol ester dehydrase-isomerase"/>
    <property type="match status" value="1"/>
</dbReference>
<feature type="domain" description="MaoC-like" evidence="2">
    <location>
        <begin position="36"/>
        <end position="137"/>
    </location>
</feature>
<dbReference type="InterPro" id="IPR029069">
    <property type="entry name" value="HotDog_dom_sf"/>
</dbReference>